<feature type="transmembrane region" description="Helical" evidence="8">
    <location>
        <begin position="295"/>
        <end position="313"/>
    </location>
</feature>
<evidence type="ECO:0000256" key="4">
    <source>
        <dbReference type="ARBA" id="ARBA00022519"/>
    </source>
</evidence>
<feature type="transmembrane region" description="Helical" evidence="8">
    <location>
        <begin position="59"/>
        <end position="79"/>
    </location>
</feature>
<dbReference type="GO" id="GO:0005886">
    <property type="term" value="C:plasma membrane"/>
    <property type="evidence" value="ECO:0007669"/>
    <property type="project" value="UniProtKB-SubCell"/>
</dbReference>
<evidence type="ECO:0000256" key="8">
    <source>
        <dbReference type="SAM" id="Phobius"/>
    </source>
</evidence>
<organism evidence="9 10">
    <name type="scientific">Kaistia nematophila</name>
    <dbReference type="NCBI Taxonomy" id="2994654"/>
    <lineage>
        <taxon>Bacteria</taxon>
        <taxon>Pseudomonadati</taxon>
        <taxon>Pseudomonadota</taxon>
        <taxon>Alphaproteobacteria</taxon>
        <taxon>Hyphomicrobiales</taxon>
        <taxon>Kaistiaceae</taxon>
        <taxon>Kaistia</taxon>
    </lineage>
</organism>
<comment type="caution">
    <text evidence="9">The sequence shown here is derived from an EMBL/GenBank/DDBJ whole genome shotgun (WGS) entry which is preliminary data.</text>
</comment>
<feature type="transmembrane region" description="Helical" evidence="8">
    <location>
        <begin position="86"/>
        <end position="106"/>
    </location>
</feature>
<dbReference type="PANTHER" id="PTHR32196">
    <property type="entry name" value="ABC TRANSPORTER PERMEASE PROTEIN YPHD-RELATED-RELATED"/>
    <property type="match status" value="1"/>
</dbReference>
<keyword evidence="4" id="KW-0997">Cell inner membrane</keyword>
<keyword evidence="6 8" id="KW-1133">Transmembrane helix</keyword>
<evidence type="ECO:0000256" key="6">
    <source>
        <dbReference type="ARBA" id="ARBA00022989"/>
    </source>
</evidence>
<feature type="transmembrane region" description="Helical" evidence="8">
    <location>
        <begin position="118"/>
        <end position="137"/>
    </location>
</feature>
<dbReference type="AlphaFoldDB" id="A0A9X3E2F4"/>
<comment type="subcellular location">
    <subcellularLocation>
        <location evidence="1">Cell membrane</location>
        <topology evidence="1">Multi-pass membrane protein</topology>
    </subcellularLocation>
</comment>
<keyword evidence="2" id="KW-0813">Transport</keyword>
<feature type="transmembrane region" description="Helical" evidence="8">
    <location>
        <begin position="149"/>
        <end position="167"/>
    </location>
</feature>
<evidence type="ECO:0000256" key="2">
    <source>
        <dbReference type="ARBA" id="ARBA00022448"/>
    </source>
</evidence>
<dbReference type="GO" id="GO:0022857">
    <property type="term" value="F:transmembrane transporter activity"/>
    <property type="evidence" value="ECO:0007669"/>
    <property type="project" value="InterPro"/>
</dbReference>
<evidence type="ECO:0000313" key="9">
    <source>
        <dbReference type="EMBL" id="MCX5570194.1"/>
    </source>
</evidence>
<evidence type="ECO:0000256" key="1">
    <source>
        <dbReference type="ARBA" id="ARBA00004651"/>
    </source>
</evidence>
<dbReference type="CDD" id="cd06579">
    <property type="entry name" value="TM_PBP1_transp_AraH_like"/>
    <property type="match status" value="1"/>
</dbReference>
<feature type="transmembrane region" description="Helical" evidence="8">
    <location>
        <begin position="319"/>
        <end position="339"/>
    </location>
</feature>
<feature type="transmembrane region" description="Helical" evidence="8">
    <location>
        <begin position="239"/>
        <end position="259"/>
    </location>
</feature>
<dbReference type="RefSeq" id="WP_266339163.1">
    <property type="nucleotide sequence ID" value="NZ_JAPKNK010000005.1"/>
</dbReference>
<keyword evidence="3" id="KW-1003">Cell membrane</keyword>
<gene>
    <name evidence="9" type="ORF">OSH07_13395</name>
</gene>
<dbReference type="Pfam" id="PF02653">
    <property type="entry name" value="BPD_transp_2"/>
    <property type="match status" value="1"/>
</dbReference>
<feature type="transmembrane region" description="Helical" evidence="8">
    <location>
        <begin position="26"/>
        <end position="47"/>
    </location>
</feature>
<dbReference type="PANTHER" id="PTHR32196:SF21">
    <property type="entry name" value="ABC TRANSPORTER PERMEASE PROTEIN YPHD-RELATED"/>
    <property type="match status" value="1"/>
</dbReference>
<evidence type="ECO:0000256" key="7">
    <source>
        <dbReference type="ARBA" id="ARBA00023136"/>
    </source>
</evidence>
<evidence type="ECO:0000313" key="10">
    <source>
        <dbReference type="Proteomes" id="UP001144805"/>
    </source>
</evidence>
<dbReference type="EMBL" id="JAPKNK010000005">
    <property type="protein sequence ID" value="MCX5570194.1"/>
    <property type="molecule type" value="Genomic_DNA"/>
</dbReference>
<keyword evidence="7 8" id="KW-0472">Membrane</keyword>
<keyword evidence="10" id="KW-1185">Reference proteome</keyword>
<accession>A0A9X3E2F4</accession>
<protein>
    <submittedName>
        <fullName evidence="9">ABC transporter permease</fullName>
    </submittedName>
</protein>
<keyword evidence="5 8" id="KW-0812">Transmembrane</keyword>
<name>A0A9X3E2F4_9HYPH</name>
<dbReference type="Proteomes" id="UP001144805">
    <property type="component" value="Unassembled WGS sequence"/>
</dbReference>
<sequence length="344" mass="35466">MSLVPSPSVAPSPSLARPRSKNALALLARFAPLIFLLLLMALFTFLAPRFLSSLNLFNILRQVSIFGIVAVGMTFVILTRGIDLSIGALIALTGLVAAVVAKGGIPGRLELTAGGTPFAWYWAALAAIVVGGVAGALQGVFVARLSVPAFVVTLGGMTIFRGLALIIGNGGPISGFDESFGWWGRGMVGAVPVPVIVFLVVVVIAGFVLHSTRYGRSVYAIGSNPEAARLCGLNVNRTLVSVYALTGLCAGLGGFLLASRLNSAEAVAGNQYELNVIAAVVIGGTSLYGGTGSIAGTVIGTLLIGVLLNGLVILNVSPYVQQLLIGAIIVGAVTFDIFIKKYKR</sequence>
<feature type="transmembrane region" description="Helical" evidence="8">
    <location>
        <begin position="187"/>
        <end position="209"/>
    </location>
</feature>
<proteinExistence type="predicted"/>
<dbReference type="InterPro" id="IPR001851">
    <property type="entry name" value="ABC_transp_permease"/>
</dbReference>
<evidence type="ECO:0000256" key="5">
    <source>
        <dbReference type="ARBA" id="ARBA00022692"/>
    </source>
</evidence>
<reference evidence="9" key="1">
    <citation type="submission" date="2022-11" db="EMBL/GenBank/DDBJ databases">
        <title>Biodiversity and phylogenetic relationships of bacteria.</title>
        <authorList>
            <person name="Machado R.A.R."/>
            <person name="Bhat A."/>
            <person name="Loulou A."/>
            <person name="Kallel S."/>
        </authorList>
    </citation>
    <scope>NUCLEOTIDE SEQUENCE</scope>
    <source>
        <strain evidence="9">K-TC2</strain>
    </source>
</reference>
<evidence type="ECO:0000256" key="3">
    <source>
        <dbReference type="ARBA" id="ARBA00022475"/>
    </source>
</evidence>